<dbReference type="InterPro" id="IPR011990">
    <property type="entry name" value="TPR-like_helical_dom_sf"/>
</dbReference>
<reference evidence="8 9" key="1">
    <citation type="submission" date="2021-12" db="EMBL/GenBank/DDBJ databases">
        <title>Genome sequencing of bacteria with rrn-lacking chromosome and rrn-plasmid.</title>
        <authorList>
            <person name="Anda M."/>
            <person name="Iwasaki W."/>
        </authorList>
    </citation>
    <scope>NUCLEOTIDE SEQUENCE [LARGE SCALE GENOMIC DNA]</scope>
    <source>
        <strain evidence="8 9">NBRC 101262</strain>
        <plasmid evidence="8 9">pPP8</plasmid>
    </source>
</reference>
<keyword evidence="9" id="KW-1185">Reference proteome</keyword>
<comment type="subcellular location">
    <subcellularLocation>
        <location evidence="1">Cell outer membrane</location>
    </subcellularLocation>
</comment>
<sequence length="597" mass="68287">MKRNIVRYILCLLFVIPMTGCEDFLTQVNPNEISTDNYWRNLRECESGLIAVYNQLRNTGMMAVGAETNRSDLAYPGYGRPNATNEYYLQTFTDGSAAVNGKWDALYKGIFRANQVIRGLNGIEDDMITDDDVEKWHILMAEARFFRGLFHFYAHSTFNFGKIIIYDFVPEEEKEFYQPLSSSEDVKAFFRADLEYAREYLPLYRTEYKDDGTPSDPQMAGRIAKGAATSILGTSYLYEEDFDKAAKYFEEVLESGVYQLAHVSENSTSHGEFNQESILEIAYDLTYKIEESPWSPKSTKNTYAAEFSPVGGWRASLPSCWLIMAFREDAPDPTDSRNIITYMGEDPSTGEPIELNRVRDYSLRTSYSLALVDDRDLPYYNATTAQAAGFNNLETGYFRKFTNWDITENETSLNQQSGINYRLLRLADIYLMYAEALIKGGNGGDVAKAIEYINEVRYRSALILLGTAPDVNHPGSSFDGITYNAKSLMDHLMYKERPLELCLEGYAIRQIDMRRWGITKRRFEDLSKQIYHGENYEFIDQDGAVQTRWGSVLTEGPNSGFPEKNMIDFQEAATNYNERMHSYFPIPNSETTANPNL</sequence>
<keyword evidence="8" id="KW-0614">Plasmid</keyword>
<keyword evidence="4" id="KW-0472">Membrane</keyword>
<evidence type="ECO:0000256" key="6">
    <source>
        <dbReference type="SAM" id="SignalP"/>
    </source>
</evidence>
<evidence type="ECO:0000256" key="5">
    <source>
        <dbReference type="ARBA" id="ARBA00023237"/>
    </source>
</evidence>
<comment type="similarity">
    <text evidence="2">Belongs to the SusD family.</text>
</comment>
<geneLocation type="plasmid" evidence="8 9">
    <name>pPP8</name>
</geneLocation>
<dbReference type="InterPro" id="IPR012944">
    <property type="entry name" value="SusD_RagB_dom"/>
</dbReference>
<evidence type="ECO:0000256" key="3">
    <source>
        <dbReference type="ARBA" id="ARBA00022729"/>
    </source>
</evidence>
<organism evidence="8 9">
    <name type="scientific">Persicobacter psychrovividus</name>
    <dbReference type="NCBI Taxonomy" id="387638"/>
    <lineage>
        <taxon>Bacteria</taxon>
        <taxon>Pseudomonadati</taxon>
        <taxon>Bacteroidota</taxon>
        <taxon>Cytophagia</taxon>
        <taxon>Cytophagales</taxon>
        <taxon>Persicobacteraceae</taxon>
        <taxon>Persicobacter</taxon>
    </lineage>
</organism>
<dbReference type="Gene3D" id="1.25.40.390">
    <property type="match status" value="1"/>
</dbReference>
<name>A0ABM7VMX9_9BACT</name>
<keyword evidence="3 6" id="KW-0732">Signal</keyword>
<feature type="signal peptide" evidence="6">
    <location>
        <begin position="1"/>
        <end position="22"/>
    </location>
</feature>
<dbReference type="SUPFAM" id="SSF48452">
    <property type="entry name" value="TPR-like"/>
    <property type="match status" value="1"/>
</dbReference>
<evidence type="ECO:0000256" key="4">
    <source>
        <dbReference type="ARBA" id="ARBA00023136"/>
    </source>
</evidence>
<evidence type="ECO:0000256" key="1">
    <source>
        <dbReference type="ARBA" id="ARBA00004442"/>
    </source>
</evidence>
<dbReference type="EMBL" id="AP025300">
    <property type="protein sequence ID" value="BDD02343.1"/>
    <property type="molecule type" value="Genomic_DNA"/>
</dbReference>
<proteinExistence type="inferred from homology"/>
<feature type="chain" id="PRO_5046530163" evidence="6">
    <location>
        <begin position="23"/>
        <end position="597"/>
    </location>
</feature>
<evidence type="ECO:0000313" key="8">
    <source>
        <dbReference type="EMBL" id="BDD02343.1"/>
    </source>
</evidence>
<accession>A0ABM7VMX9</accession>
<feature type="domain" description="RagB/SusD" evidence="7">
    <location>
        <begin position="276"/>
        <end position="597"/>
    </location>
</feature>
<evidence type="ECO:0000313" key="9">
    <source>
        <dbReference type="Proteomes" id="UP001354989"/>
    </source>
</evidence>
<evidence type="ECO:0000259" key="7">
    <source>
        <dbReference type="Pfam" id="PF07980"/>
    </source>
</evidence>
<dbReference type="Proteomes" id="UP001354989">
    <property type="component" value="Plasmid pPP8"/>
</dbReference>
<protein>
    <submittedName>
        <fullName evidence="8">Membrane protein</fullName>
    </submittedName>
</protein>
<evidence type="ECO:0000256" key="2">
    <source>
        <dbReference type="ARBA" id="ARBA00006275"/>
    </source>
</evidence>
<dbReference type="RefSeq" id="WP_338399502.1">
    <property type="nucleotide sequence ID" value="NZ_AP025300.1"/>
</dbReference>
<dbReference type="Pfam" id="PF07980">
    <property type="entry name" value="SusD_RagB"/>
    <property type="match status" value="1"/>
</dbReference>
<gene>
    <name evidence="8" type="ORF">PEPS_46230</name>
</gene>
<keyword evidence="5" id="KW-0998">Cell outer membrane</keyword>